<dbReference type="PANTHER" id="PTHR33337">
    <property type="entry name" value="GFA DOMAIN-CONTAINING PROTEIN"/>
    <property type="match status" value="1"/>
</dbReference>
<sequence>MTGTPTATGHCLCGAVRYRVFAPLRPASVCHCSQCRRQHGALGSYTGGIPVDSLEIDGADRLAWYQSSASARRGFCRECGSKLFWQAMDRRTLDVALGSLDPPTGIVLARHIFVADKGDYYEIADELPRFAGSSAA</sequence>
<dbReference type="Gene3D" id="3.90.1590.10">
    <property type="entry name" value="glutathione-dependent formaldehyde- activating enzyme (gfa)"/>
    <property type="match status" value="1"/>
</dbReference>
<evidence type="ECO:0000259" key="5">
    <source>
        <dbReference type="PROSITE" id="PS51891"/>
    </source>
</evidence>
<dbReference type="AlphaFoldDB" id="A0A5J6MX75"/>
<dbReference type="OrthoDB" id="9807246at2"/>
<gene>
    <name evidence="6" type="ORF">FRZ61_16360</name>
</gene>
<dbReference type="GO" id="GO:0016846">
    <property type="term" value="F:carbon-sulfur lyase activity"/>
    <property type="evidence" value="ECO:0007669"/>
    <property type="project" value="InterPro"/>
</dbReference>
<dbReference type="Pfam" id="PF04828">
    <property type="entry name" value="GFA"/>
    <property type="match status" value="1"/>
</dbReference>
<name>A0A5J6MX75_9PROT</name>
<dbReference type="EMBL" id="CP042582">
    <property type="protein sequence ID" value="QEX21707.1"/>
    <property type="molecule type" value="Genomic_DNA"/>
</dbReference>
<evidence type="ECO:0000256" key="2">
    <source>
        <dbReference type="ARBA" id="ARBA00022723"/>
    </source>
</evidence>
<keyword evidence="4" id="KW-0456">Lyase</keyword>
<evidence type="ECO:0000256" key="1">
    <source>
        <dbReference type="ARBA" id="ARBA00005495"/>
    </source>
</evidence>
<keyword evidence="7" id="KW-1185">Reference proteome</keyword>
<keyword evidence="3" id="KW-0862">Zinc</keyword>
<dbReference type="Proteomes" id="UP000325797">
    <property type="component" value="Chromosome"/>
</dbReference>
<evidence type="ECO:0000256" key="4">
    <source>
        <dbReference type="ARBA" id="ARBA00023239"/>
    </source>
</evidence>
<evidence type="ECO:0000313" key="6">
    <source>
        <dbReference type="EMBL" id="QEX21707.1"/>
    </source>
</evidence>
<proteinExistence type="inferred from homology"/>
<evidence type="ECO:0000256" key="3">
    <source>
        <dbReference type="ARBA" id="ARBA00022833"/>
    </source>
</evidence>
<dbReference type="RefSeq" id="WP_151116442.1">
    <property type="nucleotide sequence ID" value="NZ_CP042582.1"/>
</dbReference>
<comment type="similarity">
    <text evidence="1">Belongs to the Gfa family.</text>
</comment>
<protein>
    <submittedName>
        <fullName evidence="6">Aldehyde-activating protein</fullName>
    </submittedName>
</protein>
<dbReference type="GO" id="GO:0046872">
    <property type="term" value="F:metal ion binding"/>
    <property type="evidence" value="ECO:0007669"/>
    <property type="project" value="UniProtKB-KW"/>
</dbReference>
<dbReference type="PROSITE" id="PS51891">
    <property type="entry name" value="CENP_V_GFA"/>
    <property type="match status" value="1"/>
</dbReference>
<feature type="domain" description="CENP-V/GFA" evidence="5">
    <location>
        <begin position="7"/>
        <end position="122"/>
    </location>
</feature>
<accession>A0A5J6MX75</accession>
<dbReference type="InterPro" id="IPR011057">
    <property type="entry name" value="Mss4-like_sf"/>
</dbReference>
<organism evidence="6 7">
    <name type="scientific">Hypericibacter adhaerens</name>
    <dbReference type="NCBI Taxonomy" id="2602016"/>
    <lineage>
        <taxon>Bacteria</taxon>
        <taxon>Pseudomonadati</taxon>
        <taxon>Pseudomonadota</taxon>
        <taxon>Alphaproteobacteria</taxon>
        <taxon>Rhodospirillales</taxon>
        <taxon>Dongiaceae</taxon>
        <taxon>Hypericibacter</taxon>
    </lineage>
</organism>
<reference evidence="6 7" key="1">
    <citation type="submission" date="2019-08" db="EMBL/GenBank/DDBJ databases">
        <title>Hyperibacter terrae gen. nov., sp. nov. and Hyperibacter viscosus sp. nov., two new members in the family Rhodospirillaceae isolated from the rhizosphere of Hypericum perforatum.</title>
        <authorList>
            <person name="Noviana Z."/>
        </authorList>
    </citation>
    <scope>NUCLEOTIDE SEQUENCE [LARGE SCALE GENOMIC DNA]</scope>
    <source>
        <strain evidence="6 7">R5959</strain>
    </source>
</reference>
<keyword evidence="2" id="KW-0479">Metal-binding</keyword>
<evidence type="ECO:0000313" key="7">
    <source>
        <dbReference type="Proteomes" id="UP000325797"/>
    </source>
</evidence>
<dbReference type="KEGG" id="hadh:FRZ61_16360"/>
<dbReference type="SUPFAM" id="SSF51316">
    <property type="entry name" value="Mss4-like"/>
    <property type="match status" value="1"/>
</dbReference>
<dbReference type="PANTHER" id="PTHR33337:SF40">
    <property type="entry name" value="CENP-V_GFA DOMAIN-CONTAINING PROTEIN-RELATED"/>
    <property type="match status" value="1"/>
</dbReference>
<dbReference type="InterPro" id="IPR006913">
    <property type="entry name" value="CENP-V/GFA"/>
</dbReference>